<feature type="domain" description="S1 motif" evidence="2">
    <location>
        <begin position="300"/>
        <end position="370"/>
    </location>
</feature>
<feature type="region of interest" description="Disordered" evidence="1">
    <location>
        <begin position="1"/>
        <end position="20"/>
    </location>
</feature>
<evidence type="ECO:0000313" key="4">
    <source>
        <dbReference type="Proteomes" id="UP001255856"/>
    </source>
</evidence>
<dbReference type="SUPFAM" id="SSF50249">
    <property type="entry name" value="Nucleic acid-binding proteins"/>
    <property type="match status" value="6"/>
</dbReference>
<feature type="compositionally biased region" description="Basic and acidic residues" evidence="1">
    <location>
        <begin position="160"/>
        <end position="179"/>
    </location>
</feature>
<dbReference type="GO" id="GO:0032040">
    <property type="term" value="C:small-subunit processome"/>
    <property type="evidence" value="ECO:0007669"/>
    <property type="project" value="TreeGrafter"/>
</dbReference>
<feature type="domain" description="S1 motif" evidence="2">
    <location>
        <begin position="480"/>
        <end position="549"/>
    </location>
</feature>
<feature type="compositionally biased region" description="Low complexity" evidence="1">
    <location>
        <begin position="753"/>
        <end position="763"/>
    </location>
</feature>
<feature type="domain" description="S1 motif" evidence="2">
    <location>
        <begin position="85"/>
        <end position="159"/>
    </location>
</feature>
<dbReference type="InterPro" id="IPR057300">
    <property type="entry name" value="OB_Rrp5"/>
</dbReference>
<dbReference type="GO" id="GO:0006364">
    <property type="term" value="P:rRNA processing"/>
    <property type="evidence" value="ECO:0007669"/>
    <property type="project" value="InterPro"/>
</dbReference>
<feature type="region of interest" description="Disordered" evidence="1">
    <location>
        <begin position="1169"/>
        <end position="1208"/>
    </location>
</feature>
<dbReference type="EMBL" id="JASFZW010000011">
    <property type="protein sequence ID" value="KAK2076273.1"/>
    <property type="molecule type" value="Genomic_DNA"/>
</dbReference>
<feature type="compositionally biased region" description="Basic and acidic residues" evidence="1">
    <location>
        <begin position="25"/>
        <end position="41"/>
    </location>
</feature>
<dbReference type="SMART" id="SM00316">
    <property type="entry name" value="S1"/>
    <property type="match status" value="10"/>
</dbReference>
<dbReference type="PANTHER" id="PTHR23270">
    <property type="entry name" value="PROGRAMMED CELL DEATH PROTEIN 11 PRE-RRNA PROCESSING PROTEIN RRP5"/>
    <property type="match status" value="1"/>
</dbReference>
<feature type="region of interest" description="Disordered" evidence="1">
    <location>
        <begin position="891"/>
        <end position="920"/>
    </location>
</feature>
<evidence type="ECO:0000256" key="1">
    <source>
        <dbReference type="SAM" id="MobiDB-lite"/>
    </source>
</evidence>
<evidence type="ECO:0000259" key="2">
    <source>
        <dbReference type="PROSITE" id="PS50126"/>
    </source>
</evidence>
<keyword evidence="4" id="KW-1185">Reference proteome</keyword>
<dbReference type="Gene3D" id="2.40.50.140">
    <property type="entry name" value="Nucleic acid-binding proteins"/>
    <property type="match status" value="3"/>
</dbReference>
<feature type="domain" description="S1 motif" evidence="2">
    <location>
        <begin position="386"/>
        <end position="463"/>
    </location>
</feature>
<feature type="compositionally biased region" description="Acidic residues" evidence="1">
    <location>
        <begin position="766"/>
        <end position="777"/>
    </location>
</feature>
<feature type="domain" description="S1 motif" evidence="2">
    <location>
        <begin position="569"/>
        <end position="639"/>
    </location>
</feature>
<feature type="compositionally biased region" description="Basic and acidic residues" evidence="1">
    <location>
        <begin position="1372"/>
        <end position="1388"/>
    </location>
</feature>
<feature type="region of interest" description="Disordered" evidence="1">
    <location>
        <begin position="159"/>
        <end position="187"/>
    </location>
</feature>
<feature type="compositionally biased region" description="Low complexity" evidence="1">
    <location>
        <begin position="1622"/>
        <end position="1640"/>
    </location>
</feature>
<dbReference type="Pfam" id="PF24685">
    <property type="entry name" value="OB_RRP5_4th"/>
    <property type="match status" value="1"/>
</dbReference>
<feature type="region of interest" description="Disordered" evidence="1">
    <location>
        <begin position="1364"/>
        <end position="1397"/>
    </location>
</feature>
<protein>
    <recommendedName>
        <fullName evidence="2">S1 motif domain-containing protein</fullName>
    </recommendedName>
</protein>
<feature type="region of interest" description="Disordered" evidence="1">
    <location>
        <begin position="25"/>
        <end position="55"/>
    </location>
</feature>
<dbReference type="InterPro" id="IPR057302">
    <property type="entry name" value="Rrp5_S1"/>
</dbReference>
<feature type="domain" description="S1 motif" evidence="2">
    <location>
        <begin position="1449"/>
        <end position="1525"/>
    </location>
</feature>
<dbReference type="InterPro" id="IPR057301">
    <property type="entry name" value="Rrp5_OB_4th"/>
</dbReference>
<organism evidence="3 4">
    <name type="scientific">Prototheca wickerhamii</name>
    <dbReference type="NCBI Taxonomy" id="3111"/>
    <lineage>
        <taxon>Eukaryota</taxon>
        <taxon>Viridiplantae</taxon>
        <taxon>Chlorophyta</taxon>
        <taxon>core chlorophytes</taxon>
        <taxon>Trebouxiophyceae</taxon>
        <taxon>Chlorellales</taxon>
        <taxon>Chlorellaceae</taxon>
        <taxon>Prototheca</taxon>
    </lineage>
</organism>
<name>A0AAD9IF03_PROWI</name>
<dbReference type="InterPro" id="IPR012340">
    <property type="entry name" value="NA-bd_OB-fold"/>
</dbReference>
<feature type="compositionally biased region" description="Low complexity" evidence="1">
    <location>
        <begin position="783"/>
        <end position="802"/>
    </location>
</feature>
<reference evidence="3" key="1">
    <citation type="submission" date="2021-01" db="EMBL/GenBank/DDBJ databases">
        <authorList>
            <person name="Eckstrom K.M.E."/>
        </authorList>
    </citation>
    <scope>NUCLEOTIDE SEQUENCE</scope>
    <source>
        <strain evidence="3">UVCC 0001</strain>
    </source>
</reference>
<feature type="region of interest" description="Disordered" evidence="1">
    <location>
        <begin position="1026"/>
        <end position="1071"/>
    </location>
</feature>
<dbReference type="Pfam" id="PF00575">
    <property type="entry name" value="S1"/>
    <property type="match status" value="1"/>
</dbReference>
<feature type="compositionally biased region" description="Basic residues" evidence="1">
    <location>
        <begin position="1190"/>
        <end position="1200"/>
    </location>
</feature>
<evidence type="ECO:0000313" key="3">
    <source>
        <dbReference type="EMBL" id="KAK2076273.1"/>
    </source>
</evidence>
<dbReference type="InterPro" id="IPR045209">
    <property type="entry name" value="Rrp5"/>
</dbReference>
<feature type="domain" description="S1 motif" evidence="2">
    <location>
        <begin position="1217"/>
        <end position="1296"/>
    </location>
</feature>
<comment type="caution">
    <text evidence="3">The sequence shown here is derived from an EMBL/GenBank/DDBJ whole genome shotgun (WGS) entry which is preliminary data.</text>
</comment>
<dbReference type="PANTHER" id="PTHR23270:SF10">
    <property type="entry name" value="PROTEIN RRP5 HOMOLOG"/>
    <property type="match status" value="1"/>
</dbReference>
<dbReference type="Pfam" id="PF24682">
    <property type="entry name" value="OB_RRP5"/>
    <property type="match status" value="1"/>
</dbReference>
<dbReference type="PROSITE" id="PS50126">
    <property type="entry name" value="S1"/>
    <property type="match status" value="8"/>
</dbReference>
<feature type="domain" description="S1 motif" evidence="2">
    <location>
        <begin position="1303"/>
        <end position="1379"/>
    </location>
</feature>
<dbReference type="InterPro" id="IPR003029">
    <property type="entry name" value="S1_domain"/>
</dbReference>
<sequence>MAETQFPRGGGAGLDPYEHKKIRKEAYENAKKELDREDSAGRRAPKHKRKTAEMDDDEALFERLANTDNLPKVAMTLSAKKLGVGAKVWAAIVEVSPRGLVLSMPHGLTGHVPAKLLQKMGLADGEAILAAFQIGQLVRAVVTEIRGLETSDPVVSQARIAEEAADEKKKGRKAEDETSKSAGGRSRARISLSIDPAEVNAGLEPEALVKGLTLPVAVASVEDHGAVVSTGVKGVAAFLPTKAFPEGLSGARPSPGQVFEVIVSGVRAGGRVVVDARTASVAGAVVAEWPGVGLGTVQAGMLVGATVVSALADGLVLSFLTFFHGTVDALHLGTRKARATGKPAHAPGQRVVARVLYVDPTSKLTLLSLHKGLVAGRLPDSFPAMGQIFEAAEVRRVLPRGSGLLCALPSASGEVAYPPAVVPAAQAGAKGAALEEAFKIGDAVRGRVIGFRPMDGLAVLSLRKSVLEQSVLSIADLAVAAPVRGVVTEVGDAGLVLQIGERLRALVPTLHATDAGTRRALGRYKKGQAVDGLVLELDAPRRRLLVTLKASILRSRLPRLARPEDAAPGARAHGVVTGVSDRGLFVTFFGGLAGRVPRKECGLGVGQEAPADAYTIGQVVKARILGADRQGRGLRLSLASDAKKSVVNEGDNDINVGKAATNHFTTQQLQPGTFVFGRVRRVIRDEASGAVSAAFVELREAEDAASRGAGRGRIDVAHLADHPAARAALAECLREGLDLGRLLVLRAQRPRDAGGSASAASSVKDSDDEAEEQEESAATDGKTQQASPPSTTPTTPTRPQQCTYVLTRKPALMRAAERGALPATVEEARPGAVLPAYVVSVTADAAYVRLLGTLTARCPLTLRVRVLAADVEKGRLAVALAGPLVSSKSEAAEKGAAASDKKKKKDTAAAKETPVVTPEPLDTPADLLADYFTDIALAASWSEEPTDIDWAAALPIGGLVPATVGEARDYGTLCDLAAHEDIVGIAAPEQVDAASGAEGQNILAAVLDRNPAEGVVDVSLLPRLGARPEGKGTGASADGKKKGKKRKSVGTEETNGQGEQEGDTTTTTPVYSASDIVPGALLEGRVELVKEEGRYCVVSVPVQGAGYQIGFLAASDYNRVGAALAADEDGQSEATVSLPAVGATVAARVARLADGPTGRLILVPAPARRADGKRAAGGGPGRGRADPGHGGRRPRWRRPAPARPVPPAVDAGKVAVGDVLRGFVEESSAAKGVRCSFGAFVAGSCAAALAVDSLEAVDDIERLFVPGARVEATVLSVKRAGGASAPAWLELKLTTKAFPPAVGDAALGRIAAVKGAGVDVDLGACGVWGHVPVTDIHETLVSNALEGLAVGQVVRVRVVGAGDEAGSKKGGNKAERQKKAGDKAEHQENAAPVAGRPLALSLRPKSGGRCAAHAAASPPDEAARAALKGADAAALPTAVLARGGKPAVGQLVAGYVRGAGGAGVFVTLSRSLVGRLQLRALTRAGELRGNRVSGEAVGRAFPQGALVFARVTQVGADGRVELSQRAPRGRPRPTRAWRPSSGWRRATRSGPRWTRSRALACCSGSTRACAAWPACPSWPTASCAPRASSSRRGSACGRASSPPSPPRSASSWGSSDPTLRASWPRTTCRPSRTSTWTKNC</sequence>
<feature type="region of interest" description="Disordered" evidence="1">
    <location>
        <begin position="1521"/>
        <end position="1550"/>
    </location>
</feature>
<feature type="region of interest" description="Disordered" evidence="1">
    <location>
        <begin position="750"/>
        <end position="802"/>
    </location>
</feature>
<feature type="compositionally biased region" description="Low complexity" evidence="1">
    <location>
        <begin position="1051"/>
        <end position="1068"/>
    </location>
</feature>
<dbReference type="Pfam" id="PF23459">
    <property type="entry name" value="S1_RRP5"/>
    <property type="match status" value="1"/>
</dbReference>
<accession>A0AAD9IF03</accession>
<proteinExistence type="predicted"/>
<feature type="region of interest" description="Disordered" evidence="1">
    <location>
        <begin position="1580"/>
        <end position="1640"/>
    </location>
</feature>
<dbReference type="GO" id="GO:0003723">
    <property type="term" value="F:RNA binding"/>
    <property type="evidence" value="ECO:0007669"/>
    <property type="project" value="TreeGrafter"/>
</dbReference>
<feature type="compositionally biased region" description="Low complexity" evidence="1">
    <location>
        <begin position="1580"/>
        <end position="1615"/>
    </location>
</feature>
<dbReference type="Proteomes" id="UP001255856">
    <property type="component" value="Unassembled WGS sequence"/>
</dbReference>
<gene>
    <name evidence="3" type="ORF">QBZ16_001205</name>
</gene>